<comment type="similarity">
    <text evidence="6">Belongs to the TVP38/TMEM64 family.</text>
</comment>
<feature type="transmembrane region" description="Helical" evidence="6">
    <location>
        <begin position="82"/>
        <end position="101"/>
    </location>
</feature>
<evidence type="ECO:0000256" key="3">
    <source>
        <dbReference type="ARBA" id="ARBA00022692"/>
    </source>
</evidence>
<protein>
    <recommendedName>
        <fullName evidence="6">TVP38/TMEM64 family membrane protein</fullName>
    </recommendedName>
</protein>
<dbReference type="InterPro" id="IPR015414">
    <property type="entry name" value="TMEM64"/>
</dbReference>
<keyword evidence="5 6" id="KW-0472">Membrane</keyword>
<comment type="subcellular location">
    <subcellularLocation>
        <location evidence="1 6">Cell membrane</location>
        <topology evidence="1 6">Multi-pass membrane protein</topology>
    </subcellularLocation>
</comment>
<proteinExistence type="inferred from homology"/>
<feature type="transmembrane region" description="Helical" evidence="6">
    <location>
        <begin position="43"/>
        <end position="62"/>
    </location>
</feature>
<feature type="transmembrane region" description="Helical" evidence="6">
    <location>
        <begin position="189"/>
        <end position="209"/>
    </location>
</feature>
<evidence type="ECO:0000256" key="6">
    <source>
        <dbReference type="RuleBase" id="RU366058"/>
    </source>
</evidence>
<dbReference type="EMBL" id="LCRO01000002">
    <property type="protein sequence ID" value="KKW35900.1"/>
    <property type="molecule type" value="Genomic_DNA"/>
</dbReference>
<feature type="transmembrane region" description="Helical" evidence="6">
    <location>
        <begin position="122"/>
        <end position="143"/>
    </location>
</feature>
<evidence type="ECO:0000256" key="4">
    <source>
        <dbReference type="ARBA" id="ARBA00022989"/>
    </source>
</evidence>
<reference evidence="8 9" key="1">
    <citation type="journal article" date="2015" name="Nature">
        <title>rRNA introns, odd ribosomes, and small enigmatic genomes across a large radiation of phyla.</title>
        <authorList>
            <person name="Brown C.T."/>
            <person name="Hug L.A."/>
            <person name="Thomas B.C."/>
            <person name="Sharon I."/>
            <person name="Castelle C.J."/>
            <person name="Singh A."/>
            <person name="Wilkins M.J."/>
            <person name="Williams K.H."/>
            <person name="Banfield J.F."/>
        </authorList>
    </citation>
    <scope>NUCLEOTIDE SEQUENCE [LARGE SCALE GENOMIC DNA]</scope>
</reference>
<organism evidence="8 9">
    <name type="scientific">Candidatus Adlerbacteria bacterium GW2011_GWA1_54_10</name>
    <dbReference type="NCBI Taxonomy" id="1618605"/>
    <lineage>
        <taxon>Bacteria</taxon>
        <taxon>Candidatus Adleribacteriota</taxon>
    </lineage>
</organism>
<evidence type="ECO:0000259" key="7">
    <source>
        <dbReference type="Pfam" id="PF09335"/>
    </source>
</evidence>
<evidence type="ECO:0000256" key="2">
    <source>
        <dbReference type="ARBA" id="ARBA00022475"/>
    </source>
</evidence>
<dbReference type="PANTHER" id="PTHR12677:SF59">
    <property type="entry name" value="GOLGI APPARATUS MEMBRANE PROTEIN TVP38-RELATED"/>
    <property type="match status" value="1"/>
</dbReference>
<gene>
    <name evidence="8" type="ORF">UY83_C0002G0057</name>
</gene>
<comment type="caution">
    <text evidence="8">The sequence shown here is derived from an EMBL/GenBank/DDBJ whole genome shotgun (WGS) entry which is preliminary data.</text>
</comment>
<evidence type="ECO:0000256" key="5">
    <source>
        <dbReference type="ARBA" id="ARBA00023136"/>
    </source>
</evidence>
<feature type="domain" description="VTT" evidence="7">
    <location>
        <begin position="72"/>
        <end position="179"/>
    </location>
</feature>
<dbReference type="PANTHER" id="PTHR12677">
    <property type="entry name" value="GOLGI APPARATUS MEMBRANE PROTEIN TVP38-RELATED"/>
    <property type="match status" value="1"/>
</dbReference>
<dbReference type="InterPro" id="IPR032816">
    <property type="entry name" value="VTT_dom"/>
</dbReference>
<feature type="transmembrane region" description="Helical" evidence="6">
    <location>
        <begin position="12"/>
        <end position="31"/>
    </location>
</feature>
<dbReference type="AlphaFoldDB" id="A0A0G1XYB0"/>
<evidence type="ECO:0000313" key="8">
    <source>
        <dbReference type="EMBL" id="KKW35900.1"/>
    </source>
</evidence>
<feature type="transmembrane region" description="Helical" evidence="6">
    <location>
        <begin position="155"/>
        <end position="182"/>
    </location>
</feature>
<dbReference type="Proteomes" id="UP000034740">
    <property type="component" value="Unassembled WGS sequence"/>
</dbReference>
<keyword evidence="2 6" id="KW-1003">Cell membrane</keyword>
<keyword evidence="3 6" id="KW-0812">Transmembrane</keyword>
<evidence type="ECO:0000256" key="1">
    <source>
        <dbReference type="ARBA" id="ARBA00004651"/>
    </source>
</evidence>
<name>A0A0G1XYB0_9BACT</name>
<sequence length="232" mass="25255">MKLLKSFLKSWPSFLVLALVLAGLFIVFRYFNAENINAFIERAGLWAPLALIAAKASTIVIAPLGGAPLYPLSGALFGFWKGYLYLILGDTLGITIAFFLSRTYGRRIVDYFFPDHKLVNRVLHALGTTKGLVIAQISFISFPELVCYAAGLTRVAFLPFILITTSVSIVPRGILVALGTLLTDGRNSFVFVGLGVAAMGVLGLGTLLFSRYMRTLNPDLRVTMGNNDNKIG</sequence>
<dbReference type="GO" id="GO:0005886">
    <property type="term" value="C:plasma membrane"/>
    <property type="evidence" value="ECO:0007669"/>
    <property type="project" value="UniProtKB-SubCell"/>
</dbReference>
<dbReference type="Pfam" id="PF09335">
    <property type="entry name" value="VTT_dom"/>
    <property type="match status" value="1"/>
</dbReference>
<keyword evidence="4 6" id="KW-1133">Transmembrane helix</keyword>
<accession>A0A0G1XYB0</accession>
<evidence type="ECO:0000313" key="9">
    <source>
        <dbReference type="Proteomes" id="UP000034740"/>
    </source>
</evidence>